<keyword evidence="2" id="KW-1185">Reference proteome</keyword>
<dbReference type="Proteomes" id="UP001056120">
    <property type="component" value="Linkage Group LG10"/>
</dbReference>
<name>A0ACB9I4R9_9ASTR</name>
<evidence type="ECO:0000313" key="2">
    <source>
        <dbReference type="Proteomes" id="UP001056120"/>
    </source>
</evidence>
<gene>
    <name evidence="1" type="ORF">L1987_30915</name>
</gene>
<protein>
    <submittedName>
        <fullName evidence="1">Uncharacterized protein</fullName>
    </submittedName>
</protein>
<dbReference type="EMBL" id="CM042027">
    <property type="protein sequence ID" value="KAI3802772.1"/>
    <property type="molecule type" value="Genomic_DNA"/>
</dbReference>
<proteinExistence type="predicted"/>
<comment type="caution">
    <text evidence="1">The sequence shown here is derived from an EMBL/GenBank/DDBJ whole genome shotgun (WGS) entry which is preliminary data.</text>
</comment>
<accession>A0ACB9I4R9</accession>
<organism evidence="1 2">
    <name type="scientific">Smallanthus sonchifolius</name>
    <dbReference type="NCBI Taxonomy" id="185202"/>
    <lineage>
        <taxon>Eukaryota</taxon>
        <taxon>Viridiplantae</taxon>
        <taxon>Streptophyta</taxon>
        <taxon>Embryophyta</taxon>
        <taxon>Tracheophyta</taxon>
        <taxon>Spermatophyta</taxon>
        <taxon>Magnoliopsida</taxon>
        <taxon>eudicotyledons</taxon>
        <taxon>Gunneridae</taxon>
        <taxon>Pentapetalae</taxon>
        <taxon>asterids</taxon>
        <taxon>campanulids</taxon>
        <taxon>Asterales</taxon>
        <taxon>Asteraceae</taxon>
        <taxon>Asteroideae</taxon>
        <taxon>Heliantheae alliance</taxon>
        <taxon>Millerieae</taxon>
        <taxon>Smallanthus</taxon>
    </lineage>
</organism>
<reference evidence="2" key="1">
    <citation type="journal article" date="2022" name="Mol. Ecol. Resour.">
        <title>The genomes of chicory, endive, great burdock and yacon provide insights into Asteraceae palaeo-polyploidization history and plant inulin production.</title>
        <authorList>
            <person name="Fan W."/>
            <person name="Wang S."/>
            <person name="Wang H."/>
            <person name="Wang A."/>
            <person name="Jiang F."/>
            <person name="Liu H."/>
            <person name="Zhao H."/>
            <person name="Xu D."/>
            <person name="Zhang Y."/>
        </authorList>
    </citation>
    <scope>NUCLEOTIDE SEQUENCE [LARGE SCALE GENOMIC DNA]</scope>
    <source>
        <strain evidence="2">cv. Yunnan</strain>
    </source>
</reference>
<sequence>MIVVGDVRDPVEPEGLRRSSGTQKRLTTGGVSRDQRRWSVATRLLSWMQNKFNGGQRHKNKNASSSASHHFKQEPQNEEFSDWPQGLLTIGTFGNNDLPIENEEIQETQVTETSSPDLSEFTPEEIGKLQKELTNLLSKKQEIPADLPLDRFLNCPSSLEVDRRLSVKVNNEVNDKEEDIDRTIRVILGRCKDICMDNNKKAIGKKSVSFLFKKIFVCSKGLPAIPSFRDPLPESRMEKLLRAMLKNKINPKNFQASSARKLIEDRKSPHKKGKVIEDENEKDGSKWVKTDSESNISVVFRYRKGLSAMSWAGPEDIYLSTSLASYLDRKLLVLLRDGRKLLGILRSFDQFANAVLEGACERVIVGDLYCDISLGLYVIRGENVVLIGELDLEKEELPPHMTRVSEAEIKRAQKVEREATDLKGSMRKRMEFLDMD</sequence>
<evidence type="ECO:0000313" key="1">
    <source>
        <dbReference type="EMBL" id="KAI3802772.1"/>
    </source>
</evidence>
<reference evidence="1 2" key="2">
    <citation type="journal article" date="2022" name="Mol. Ecol. Resour.">
        <title>The genomes of chicory, endive, great burdock and yacon provide insights into Asteraceae paleo-polyploidization history and plant inulin production.</title>
        <authorList>
            <person name="Fan W."/>
            <person name="Wang S."/>
            <person name="Wang H."/>
            <person name="Wang A."/>
            <person name="Jiang F."/>
            <person name="Liu H."/>
            <person name="Zhao H."/>
            <person name="Xu D."/>
            <person name="Zhang Y."/>
        </authorList>
    </citation>
    <scope>NUCLEOTIDE SEQUENCE [LARGE SCALE GENOMIC DNA]</scope>
    <source>
        <strain evidence="2">cv. Yunnan</strain>
        <tissue evidence="1">Leaves</tissue>
    </source>
</reference>